<evidence type="ECO:0000256" key="9">
    <source>
        <dbReference type="ARBA" id="ARBA00025687"/>
    </source>
</evidence>
<proteinExistence type="inferred from homology"/>
<comment type="function">
    <text evidence="9">Component of the Mediator complex, a coactivator involved in the regulated transcription of nearly all RNA polymerase II-dependent genes. Mediator functions as a bridge to convey information from gene-specific regulatory proteins to the basal RNA polymerase II transcription machinery. Mediator is recruited to promoters by direct interactions with regulatory proteins and serves as a scaffold for the assembly of a functional preinitiation complex with RNA polymerase II and the general transcription factors.</text>
</comment>
<protein>
    <recommendedName>
        <fullName evidence="4 10">Mediator of RNA polymerase II transcription subunit 7</fullName>
    </recommendedName>
</protein>
<feature type="region of interest" description="Disordered" evidence="11">
    <location>
        <begin position="37"/>
        <end position="64"/>
    </location>
</feature>
<comment type="subcellular location">
    <subcellularLocation>
        <location evidence="1 10">Nucleus</location>
    </subcellularLocation>
</comment>
<feature type="compositionally biased region" description="Polar residues" evidence="11">
    <location>
        <begin position="127"/>
        <end position="139"/>
    </location>
</feature>
<dbReference type="Pfam" id="PF05983">
    <property type="entry name" value="Med7"/>
    <property type="match status" value="1"/>
</dbReference>
<evidence type="ECO:0000256" key="7">
    <source>
        <dbReference type="ARBA" id="ARBA00023163"/>
    </source>
</evidence>
<keyword evidence="5 10" id="KW-0805">Transcription regulation</keyword>
<evidence type="ECO:0000256" key="3">
    <source>
        <dbReference type="ARBA" id="ARBA00011837"/>
    </source>
</evidence>
<sequence>MADQEQSTSSTFPNPPPFWQDFTPDNLNRIEQLRKSFAEANPTRDVPTRLPDIPESLINLQPPAEPKDGRFRIFGEHFTVRISPPKDPMSSSSLIYPRANQKVQQLENKLVTLEEGGITNLARTHPSRQGDNATPSSSLNRRDVPHTDHALELKRLVKSLLLNFLELAGTLSINPNDGPAKVADLEILLFNIHHALNEYRPHQARESAAELMQEHLDRTRRETTAIRSQVEKARRVLEGLGSLTIPAEAERGAAAAAGEDAAQVAEELRALDRRRDAELWAATDAAFA</sequence>
<dbReference type="EMBL" id="CABFNP030001360">
    <property type="protein sequence ID" value="CAI6101252.1"/>
    <property type="molecule type" value="Genomic_DNA"/>
</dbReference>
<name>A0AA35QFU6_9HYPO</name>
<dbReference type="PANTHER" id="PTHR21428">
    <property type="entry name" value="MEDIATOR OF RNA POLYMERASE II TRANSCRIPTION SUBUNIT 7"/>
    <property type="match status" value="1"/>
</dbReference>
<dbReference type="InterPro" id="IPR044888">
    <property type="entry name" value="Mediatior_Med7_sf"/>
</dbReference>
<dbReference type="Gene3D" id="6.10.140.1520">
    <property type="match status" value="1"/>
</dbReference>
<evidence type="ECO:0000256" key="8">
    <source>
        <dbReference type="ARBA" id="ARBA00023242"/>
    </source>
</evidence>
<comment type="subunit">
    <text evidence="3 10">Component of the Mediator complex.</text>
</comment>
<evidence type="ECO:0000256" key="6">
    <source>
        <dbReference type="ARBA" id="ARBA00023159"/>
    </source>
</evidence>
<dbReference type="InterPro" id="IPR009244">
    <property type="entry name" value="Mediatior_Med7"/>
</dbReference>
<keyword evidence="8 10" id="KW-0539">Nucleus</keyword>
<dbReference type="SUPFAM" id="SSF140718">
    <property type="entry name" value="Mediator hinge subcomplex-like"/>
    <property type="match status" value="1"/>
</dbReference>
<keyword evidence="13" id="KW-1185">Reference proteome</keyword>
<reference evidence="12" key="1">
    <citation type="submission" date="2023-01" db="EMBL/GenBank/DDBJ databases">
        <authorList>
            <person name="Piombo E."/>
        </authorList>
    </citation>
    <scope>NUCLEOTIDE SEQUENCE</scope>
</reference>
<evidence type="ECO:0000256" key="2">
    <source>
        <dbReference type="ARBA" id="ARBA00009994"/>
    </source>
</evidence>
<dbReference type="GO" id="GO:0003712">
    <property type="term" value="F:transcription coregulator activity"/>
    <property type="evidence" value="ECO:0007669"/>
    <property type="project" value="InterPro"/>
</dbReference>
<dbReference type="GO" id="GO:0070847">
    <property type="term" value="C:core mediator complex"/>
    <property type="evidence" value="ECO:0007669"/>
    <property type="project" value="TreeGrafter"/>
</dbReference>
<gene>
    <name evidence="12" type="ORF">CCHLO57077_00006494</name>
</gene>
<dbReference type="GO" id="GO:0006357">
    <property type="term" value="P:regulation of transcription by RNA polymerase II"/>
    <property type="evidence" value="ECO:0007669"/>
    <property type="project" value="InterPro"/>
</dbReference>
<evidence type="ECO:0000313" key="13">
    <source>
        <dbReference type="Proteomes" id="UP001160390"/>
    </source>
</evidence>
<evidence type="ECO:0000256" key="1">
    <source>
        <dbReference type="ARBA" id="ARBA00004123"/>
    </source>
</evidence>
<feature type="region of interest" description="Disordered" evidence="11">
    <location>
        <begin position="119"/>
        <end position="144"/>
    </location>
</feature>
<dbReference type="Proteomes" id="UP001160390">
    <property type="component" value="Unassembled WGS sequence"/>
</dbReference>
<evidence type="ECO:0000256" key="10">
    <source>
        <dbReference type="RuleBase" id="RU364060"/>
    </source>
</evidence>
<feature type="region of interest" description="Disordered" evidence="11">
    <location>
        <begin position="1"/>
        <end position="24"/>
    </location>
</feature>
<evidence type="ECO:0000256" key="5">
    <source>
        <dbReference type="ARBA" id="ARBA00023015"/>
    </source>
</evidence>
<dbReference type="AlphaFoldDB" id="A0AA35QFU6"/>
<dbReference type="InterPro" id="IPR037212">
    <property type="entry name" value="Med7/Med21-like"/>
</dbReference>
<organism evidence="12 13">
    <name type="scientific">Clonostachys chloroleuca</name>
    <dbReference type="NCBI Taxonomy" id="1926264"/>
    <lineage>
        <taxon>Eukaryota</taxon>
        <taxon>Fungi</taxon>
        <taxon>Dikarya</taxon>
        <taxon>Ascomycota</taxon>
        <taxon>Pezizomycotina</taxon>
        <taxon>Sordariomycetes</taxon>
        <taxon>Hypocreomycetidae</taxon>
        <taxon>Hypocreales</taxon>
        <taxon>Bionectriaceae</taxon>
        <taxon>Clonostachys</taxon>
    </lineage>
</organism>
<comment type="similarity">
    <text evidence="2 10">Belongs to the Mediator complex subunit 7 family.</text>
</comment>
<comment type="caution">
    <text evidence="12">The sequence shown here is derived from an EMBL/GenBank/DDBJ whole genome shotgun (WGS) entry which is preliminary data.</text>
</comment>
<accession>A0AA35QFU6</accession>
<keyword evidence="6 10" id="KW-0010">Activator</keyword>
<keyword evidence="7 10" id="KW-0804">Transcription</keyword>
<dbReference type="PANTHER" id="PTHR21428:SF11">
    <property type="entry name" value="MEDIATOR OF RNA POLYMERASE II TRANSCRIPTION SUBUNIT 7"/>
    <property type="match status" value="1"/>
</dbReference>
<evidence type="ECO:0000313" key="12">
    <source>
        <dbReference type="EMBL" id="CAI6101252.1"/>
    </source>
</evidence>
<dbReference type="GO" id="GO:0016592">
    <property type="term" value="C:mediator complex"/>
    <property type="evidence" value="ECO:0007669"/>
    <property type="project" value="InterPro"/>
</dbReference>
<evidence type="ECO:0000256" key="11">
    <source>
        <dbReference type="SAM" id="MobiDB-lite"/>
    </source>
</evidence>
<evidence type="ECO:0000256" key="4">
    <source>
        <dbReference type="ARBA" id="ARBA00020631"/>
    </source>
</evidence>
<dbReference type="Gene3D" id="6.10.140.200">
    <property type="match status" value="1"/>
</dbReference>